<dbReference type="Proteomes" id="UP001293254">
    <property type="component" value="Unassembled WGS sequence"/>
</dbReference>
<evidence type="ECO:0000313" key="2">
    <source>
        <dbReference type="EMBL" id="KAK4423294.1"/>
    </source>
</evidence>
<evidence type="ECO:0000256" key="1">
    <source>
        <dbReference type="SAM" id="MobiDB-lite"/>
    </source>
</evidence>
<organism evidence="2 3">
    <name type="scientific">Sesamum alatum</name>
    <dbReference type="NCBI Taxonomy" id="300844"/>
    <lineage>
        <taxon>Eukaryota</taxon>
        <taxon>Viridiplantae</taxon>
        <taxon>Streptophyta</taxon>
        <taxon>Embryophyta</taxon>
        <taxon>Tracheophyta</taxon>
        <taxon>Spermatophyta</taxon>
        <taxon>Magnoliopsida</taxon>
        <taxon>eudicotyledons</taxon>
        <taxon>Gunneridae</taxon>
        <taxon>Pentapetalae</taxon>
        <taxon>asterids</taxon>
        <taxon>lamiids</taxon>
        <taxon>Lamiales</taxon>
        <taxon>Pedaliaceae</taxon>
        <taxon>Sesamum</taxon>
    </lineage>
</organism>
<comment type="caution">
    <text evidence="2">The sequence shown here is derived from an EMBL/GenBank/DDBJ whole genome shotgun (WGS) entry which is preliminary data.</text>
</comment>
<gene>
    <name evidence="2" type="ORF">Salat_1912200</name>
</gene>
<feature type="compositionally biased region" description="Basic and acidic residues" evidence="1">
    <location>
        <begin position="72"/>
        <end position="92"/>
    </location>
</feature>
<reference evidence="2" key="2">
    <citation type="journal article" date="2024" name="Plant">
        <title>Genomic evolution and insights into agronomic trait innovations of Sesamum species.</title>
        <authorList>
            <person name="Miao H."/>
            <person name="Wang L."/>
            <person name="Qu L."/>
            <person name="Liu H."/>
            <person name="Sun Y."/>
            <person name="Le M."/>
            <person name="Wang Q."/>
            <person name="Wei S."/>
            <person name="Zheng Y."/>
            <person name="Lin W."/>
            <person name="Duan Y."/>
            <person name="Cao H."/>
            <person name="Xiong S."/>
            <person name="Wang X."/>
            <person name="Wei L."/>
            <person name="Li C."/>
            <person name="Ma Q."/>
            <person name="Ju M."/>
            <person name="Zhao R."/>
            <person name="Li G."/>
            <person name="Mu C."/>
            <person name="Tian Q."/>
            <person name="Mei H."/>
            <person name="Zhang T."/>
            <person name="Gao T."/>
            <person name="Zhang H."/>
        </authorList>
    </citation>
    <scope>NUCLEOTIDE SEQUENCE</scope>
    <source>
        <strain evidence="2">3651</strain>
    </source>
</reference>
<proteinExistence type="predicted"/>
<feature type="compositionally biased region" description="Basic and acidic residues" evidence="1">
    <location>
        <begin position="1"/>
        <end position="10"/>
    </location>
</feature>
<accession>A0AAE1Y3X7</accession>
<evidence type="ECO:0000313" key="3">
    <source>
        <dbReference type="Proteomes" id="UP001293254"/>
    </source>
</evidence>
<feature type="region of interest" description="Disordered" evidence="1">
    <location>
        <begin position="1"/>
        <end position="104"/>
    </location>
</feature>
<dbReference type="AlphaFoldDB" id="A0AAE1Y3X7"/>
<dbReference type="EMBL" id="JACGWO010000007">
    <property type="protein sequence ID" value="KAK4423294.1"/>
    <property type="molecule type" value="Genomic_DNA"/>
</dbReference>
<protein>
    <submittedName>
        <fullName evidence="2">Uncharacterized protein</fullName>
    </submittedName>
</protein>
<keyword evidence="3" id="KW-1185">Reference proteome</keyword>
<sequence length="231" mass="25268">MSMRPEHLIDGENPEYDVPNTQIGSSKPLTDQVDVGLENDMDLDMDRVEGNDVGEGSNEDSEFEDSEFDCSEGEKNEDETGTRDRERAETGHVDTSSESDVDVQAEMPNEVQTKQALNEVHPKVQASKLTAAMTPFPNPTMSTVTPSPLPHVNVMPPPSQFPRVNIRAPPPFAPNHPMLSQFSSCVSTQASGSNLPLLVKDGKKFVTLNNLNTVMKTVQAKKKSKTTASKE</sequence>
<reference evidence="2" key="1">
    <citation type="submission" date="2020-06" db="EMBL/GenBank/DDBJ databases">
        <authorList>
            <person name="Li T."/>
            <person name="Hu X."/>
            <person name="Zhang T."/>
            <person name="Song X."/>
            <person name="Zhang H."/>
            <person name="Dai N."/>
            <person name="Sheng W."/>
            <person name="Hou X."/>
            <person name="Wei L."/>
        </authorList>
    </citation>
    <scope>NUCLEOTIDE SEQUENCE</scope>
    <source>
        <strain evidence="2">3651</strain>
        <tissue evidence="2">Leaf</tissue>
    </source>
</reference>
<feature type="region of interest" description="Disordered" evidence="1">
    <location>
        <begin position="133"/>
        <end position="162"/>
    </location>
</feature>
<name>A0AAE1Y3X7_9LAMI</name>
<feature type="compositionally biased region" description="Polar residues" evidence="1">
    <location>
        <begin position="19"/>
        <end position="29"/>
    </location>
</feature>
<feature type="compositionally biased region" description="Acidic residues" evidence="1">
    <location>
        <begin position="57"/>
        <end position="71"/>
    </location>
</feature>